<dbReference type="Proteomes" id="UP000800036">
    <property type="component" value="Unassembled WGS sequence"/>
</dbReference>
<name>A0A6A5UU46_9PLEO</name>
<keyword evidence="2" id="KW-1185">Reference proteome</keyword>
<evidence type="ECO:0008006" key="3">
    <source>
        <dbReference type="Google" id="ProtNLM"/>
    </source>
</evidence>
<accession>A0A6A5UU46</accession>
<protein>
    <recommendedName>
        <fullName evidence="3">Protein kinase domain-containing protein</fullName>
    </recommendedName>
</protein>
<dbReference type="SUPFAM" id="SSF56112">
    <property type="entry name" value="Protein kinase-like (PK-like)"/>
    <property type="match status" value="1"/>
</dbReference>
<evidence type="ECO:0000313" key="1">
    <source>
        <dbReference type="EMBL" id="KAF1967910.1"/>
    </source>
</evidence>
<feature type="non-terminal residue" evidence="1">
    <location>
        <position position="1"/>
    </location>
</feature>
<reference evidence="1" key="1">
    <citation type="journal article" date="2020" name="Stud. Mycol.">
        <title>101 Dothideomycetes genomes: a test case for predicting lifestyles and emergence of pathogens.</title>
        <authorList>
            <person name="Haridas S."/>
            <person name="Albert R."/>
            <person name="Binder M."/>
            <person name="Bloem J."/>
            <person name="Labutti K."/>
            <person name="Salamov A."/>
            <person name="Andreopoulos B."/>
            <person name="Baker S."/>
            <person name="Barry K."/>
            <person name="Bills G."/>
            <person name="Bluhm B."/>
            <person name="Cannon C."/>
            <person name="Castanera R."/>
            <person name="Culley D."/>
            <person name="Daum C."/>
            <person name="Ezra D."/>
            <person name="Gonzalez J."/>
            <person name="Henrissat B."/>
            <person name="Kuo A."/>
            <person name="Liang C."/>
            <person name="Lipzen A."/>
            <person name="Lutzoni F."/>
            <person name="Magnuson J."/>
            <person name="Mondo S."/>
            <person name="Nolan M."/>
            <person name="Ohm R."/>
            <person name="Pangilinan J."/>
            <person name="Park H.-J."/>
            <person name="Ramirez L."/>
            <person name="Alfaro M."/>
            <person name="Sun H."/>
            <person name="Tritt A."/>
            <person name="Yoshinaga Y."/>
            <person name="Zwiers L.-H."/>
            <person name="Turgeon B."/>
            <person name="Goodwin S."/>
            <person name="Spatafora J."/>
            <person name="Crous P."/>
            <person name="Grigoriev I."/>
        </authorList>
    </citation>
    <scope>NUCLEOTIDE SEQUENCE</scope>
    <source>
        <strain evidence="1">CBS 107.79</strain>
    </source>
</reference>
<dbReference type="InterPro" id="IPR011009">
    <property type="entry name" value="Kinase-like_dom_sf"/>
</dbReference>
<dbReference type="EMBL" id="ML976727">
    <property type="protein sequence ID" value="KAF1967910.1"/>
    <property type="molecule type" value="Genomic_DNA"/>
</dbReference>
<sequence>VIEKLWPGPTADLKLPEHIDQLTRSLYYRWSLQALSALSFLHSHGILVKSFCWTNIWLRSDFSLAHTGFVAAPVEGRHHEDADYGESGGWAGEWYHLNDYNEDVMIGNSIYKRGTVKEDLFFWARWSWHLLNAGSDLEWEAPFKMLGEKHRPDTWVADDEKLRSKLFDSMGEASLGPVVSKAWNGDYDNAREVLEETKRCTAQAGLRVIDEDEIDIGNAWD</sequence>
<proteinExistence type="predicted"/>
<dbReference type="AlphaFoldDB" id="A0A6A5UU46"/>
<gene>
    <name evidence="1" type="ORF">BU23DRAFT_658135</name>
</gene>
<organism evidence="1 2">
    <name type="scientific">Bimuria novae-zelandiae CBS 107.79</name>
    <dbReference type="NCBI Taxonomy" id="1447943"/>
    <lineage>
        <taxon>Eukaryota</taxon>
        <taxon>Fungi</taxon>
        <taxon>Dikarya</taxon>
        <taxon>Ascomycota</taxon>
        <taxon>Pezizomycotina</taxon>
        <taxon>Dothideomycetes</taxon>
        <taxon>Pleosporomycetidae</taxon>
        <taxon>Pleosporales</taxon>
        <taxon>Massarineae</taxon>
        <taxon>Didymosphaeriaceae</taxon>
        <taxon>Bimuria</taxon>
    </lineage>
</organism>
<evidence type="ECO:0000313" key="2">
    <source>
        <dbReference type="Proteomes" id="UP000800036"/>
    </source>
</evidence>
<dbReference type="OrthoDB" id="20729at2759"/>